<sequence length="487" mass="52520">MNLRDLVPFAARRTPDAPAVADLATTLTYAELEATSAASAAALHALGVRPGDRVVLWAEKSAELVAVLQGVLRVGAVYVPVAPGNPVERVRRIIDDCGAALLVTDQTPETNCPKATPAQVSAGHGTAAAPVPVGPDDPVYIVYTSGSTGAPKGVVMSDRAALTFVEWAVTTTGLTPDDRLANHASFNFDLSVFDLYGAFSVGASVHLIPEALTHVAPMLVDFVRDHEISVWYSVPSALVKMIEDGELLARGPGRLRMCVFAGEPVPLPACRRLLTEWPATTVFNWYGPTEAIVCTSHQVTPADLERSTPLPAGRAACGNDVRLTVDGEIVVDGPTVMLGYWGRESRRGPHHTGDLGRFDADGTLHCLGRQDDMVKVRGHRIEPGEVEAALSLHEDVAQVVVFGSGSGAEARLHAVVRPHGERRPGLGALRQHCARYLPPYMRIDFLHLREHFPLNPNGKVDRPHLVREVLREAERTRQRNLEAPHVV</sequence>
<dbReference type="GO" id="GO:0044550">
    <property type="term" value="P:secondary metabolite biosynthetic process"/>
    <property type="evidence" value="ECO:0007669"/>
    <property type="project" value="TreeGrafter"/>
</dbReference>
<evidence type="ECO:0000313" key="3">
    <source>
        <dbReference type="EMBL" id="OXM58507.1"/>
    </source>
</evidence>
<dbReference type="Pfam" id="PF00501">
    <property type="entry name" value="AMP-binding"/>
    <property type="match status" value="1"/>
</dbReference>
<organism evidence="3 4">
    <name type="scientific">Amycolatopsis thailandensis</name>
    <dbReference type="NCBI Taxonomy" id="589330"/>
    <lineage>
        <taxon>Bacteria</taxon>
        <taxon>Bacillati</taxon>
        <taxon>Actinomycetota</taxon>
        <taxon>Actinomycetes</taxon>
        <taxon>Pseudonocardiales</taxon>
        <taxon>Pseudonocardiaceae</taxon>
        <taxon>Amycolatopsis</taxon>
    </lineage>
</organism>
<dbReference type="InterPro" id="IPR000873">
    <property type="entry name" value="AMP-dep_synth/lig_dom"/>
</dbReference>
<evidence type="ECO:0000259" key="1">
    <source>
        <dbReference type="Pfam" id="PF00501"/>
    </source>
</evidence>
<dbReference type="EMBL" id="NMQT01000011">
    <property type="protein sequence ID" value="OXM58507.1"/>
    <property type="molecule type" value="Genomic_DNA"/>
</dbReference>
<dbReference type="GO" id="GO:0031177">
    <property type="term" value="F:phosphopantetheine binding"/>
    <property type="evidence" value="ECO:0007669"/>
    <property type="project" value="TreeGrafter"/>
</dbReference>
<evidence type="ECO:0000313" key="4">
    <source>
        <dbReference type="Proteomes" id="UP000215223"/>
    </source>
</evidence>
<dbReference type="PANTHER" id="PTHR45527">
    <property type="entry name" value="NONRIBOSOMAL PEPTIDE SYNTHETASE"/>
    <property type="match status" value="1"/>
</dbReference>
<dbReference type="GO" id="GO:0016874">
    <property type="term" value="F:ligase activity"/>
    <property type="evidence" value="ECO:0007669"/>
    <property type="project" value="UniProtKB-KW"/>
</dbReference>
<evidence type="ECO:0000259" key="2">
    <source>
        <dbReference type="Pfam" id="PF13193"/>
    </source>
</evidence>
<dbReference type="PROSITE" id="PS00455">
    <property type="entry name" value="AMP_BINDING"/>
    <property type="match status" value="1"/>
</dbReference>
<dbReference type="GO" id="GO:0043041">
    <property type="term" value="P:amino acid activation for nonribosomal peptide biosynthetic process"/>
    <property type="evidence" value="ECO:0007669"/>
    <property type="project" value="TreeGrafter"/>
</dbReference>
<dbReference type="RefSeq" id="WP_093932268.1">
    <property type="nucleotide sequence ID" value="NZ_NMQT01000011.1"/>
</dbReference>
<protein>
    <submittedName>
        <fullName evidence="3">D-alanine--poly(Phosphoribitol) ligase</fullName>
    </submittedName>
</protein>
<dbReference type="GO" id="GO:0005737">
    <property type="term" value="C:cytoplasm"/>
    <property type="evidence" value="ECO:0007669"/>
    <property type="project" value="TreeGrafter"/>
</dbReference>
<keyword evidence="3" id="KW-0436">Ligase</keyword>
<reference evidence="3 4" key="1">
    <citation type="submission" date="2017-07" db="EMBL/GenBank/DDBJ databases">
        <title>Amycolatopsis thailandensis Genome sequencing and assembly.</title>
        <authorList>
            <person name="Kaur N."/>
            <person name="Mayilraj S."/>
        </authorList>
    </citation>
    <scope>NUCLEOTIDE SEQUENCE [LARGE SCALE GENOMIC DNA]</scope>
    <source>
        <strain evidence="3 4">JCM 16380</strain>
    </source>
</reference>
<dbReference type="InterPro" id="IPR025110">
    <property type="entry name" value="AMP-bd_C"/>
</dbReference>
<feature type="domain" description="AMP-dependent synthetase/ligase" evidence="1">
    <location>
        <begin position="10"/>
        <end position="341"/>
    </location>
</feature>
<dbReference type="Gene3D" id="3.30.300.30">
    <property type="match status" value="1"/>
</dbReference>
<gene>
    <name evidence="3" type="ORF">CFP71_02915</name>
</gene>
<dbReference type="InterPro" id="IPR042099">
    <property type="entry name" value="ANL_N_sf"/>
</dbReference>
<name>A0A229SI05_9PSEU</name>
<dbReference type="InterPro" id="IPR020845">
    <property type="entry name" value="AMP-binding_CS"/>
</dbReference>
<dbReference type="InterPro" id="IPR045851">
    <property type="entry name" value="AMP-bd_C_sf"/>
</dbReference>
<comment type="caution">
    <text evidence="3">The sequence shown here is derived from an EMBL/GenBank/DDBJ whole genome shotgun (WGS) entry which is preliminary data.</text>
</comment>
<dbReference type="PANTHER" id="PTHR45527:SF1">
    <property type="entry name" value="FATTY ACID SYNTHASE"/>
    <property type="match status" value="1"/>
</dbReference>
<dbReference type="Pfam" id="PF13193">
    <property type="entry name" value="AMP-binding_C"/>
    <property type="match status" value="1"/>
</dbReference>
<dbReference type="Gene3D" id="3.40.50.12780">
    <property type="entry name" value="N-terminal domain of ligase-like"/>
    <property type="match status" value="1"/>
</dbReference>
<feature type="domain" description="AMP-binding enzyme C-terminal" evidence="2">
    <location>
        <begin position="385"/>
        <end position="459"/>
    </location>
</feature>
<dbReference type="SUPFAM" id="SSF56801">
    <property type="entry name" value="Acetyl-CoA synthetase-like"/>
    <property type="match status" value="1"/>
</dbReference>
<accession>A0A229SI05</accession>
<dbReference type="Proteomes" id="UP000215223">
    <property type="component" value="Unassembled WGS sequence"/>
</dbReference>
<keyword evidence="4" id="KW-1185">Reference proteome</keyword>
<dbReference type="AlphaFoldDB" id="A0A229SI05"/>
<proteinExistence type="predicted"/>
<dbReference type="OrthoDB" id="3243414at2"/>